<evidence type="ECO:0000256" key="1">
    <source>
        <dbReference type="SAM" id="Phobius"/>
    </source>
</evidence>
<name>A0A2W2HCQ8_9ACTN</name>
<dbReference type="AlphaFoldDB" id="A0A2W2HCQ8"/>
<organism evidence="2 3">
    <name type="scientific">Spongiactinospora gelatinilytica</name>
    <dbReference type="NCBI Taxonomy" id="2666298"/>
    <lineage>
        <taxon>Bacteria</taxon>
        <taxon>Bacillati</taxon>
        <taxon>Actinomycetota</taxon>
        <taxon>Actinomycetes</taxon>
        <taxon>Streptosporangiales</taxon>
        <taxon>Streptosporangiaceae</taxon>
        <taxon>Spongiactinospora</taxon>
    </lineage>
</organism>
<evidence type="ECO:0000313" key="3">
    <source>
        <dbReference type="Proteomes" id="UP000248544"/>
    </source>
</evidence>
<proteinExistence type="predicted"/>
<keyword evidence="1" id="KW-0812">Transmembrane</keyword>
<feature type="transmembrane region" description="Helical" evidence="1">
    <location>
        <begin position="41"/>
        <end position="63"/>
    </location>
</feature>
<keyword evidence="3" id="KW-1185">Reference proteome</keyword>
<dbReference type="Proteomes" id="UP000248544">
    <property type="component" value="Unassembled WGS sequence"/>
</dbReference>
<reference evidence="2 3" key="1">
    <citation type="submission" date="2018-01" db="EMBL/GenBank/DDBJ databases">
        <title>Draft genome sequence of Sphaerisporangium sp. 7K107.</title>
        <authorList>
            <person name="Sahin N."/>
            <person name="Saygin H."/>
            <person name="Ay H."/>
        </authorList>
    </citation>
    <scope>NUCLEOTIDE SEQUENCE [LARGE SCALE GENOMIC DNA]</scope>
    <source>
        <strain evidence="2 3">7K107</strain>
    </source>
</reference>
<evidence type="ECO:0000313" key="2">
    <source>
        <dbReference type="EMBL" id="PZG48010.1"/>
    </source>
</evidence>
<accession>A0A2W2HCQ8</accession>
<evidence type="ECO:0008006" key="4">
    <source>
        <dbReference type="Google" id="ProtNLM"/>
    </source>
</evidence>
<dbReference type="EMBL" id="POUA01000083">
    <property type="protein sequence ID" value="PZG48010.1"/>
    <property type="molecule type" value="Genomic_DNA"/>
</dbReference>
<sequence>MAAPLWSFADRRRRGLHDVVARTIVVDLTGPGSARAQARGALFRVGLLVAVFAALVLISVIVAR</sequence>
<comment type="caution">
    <text evidence="2">The sequence shown here is derived from an EMBL/GenBank/DDBJ whole genome shotgun (WGS) entry which is preliminary data.</text>
</comment>
<keyword evidence="1" id="KW-1133">Transmembrane helix</keyword>
<gene>
    <name evidence="2" type="ORF">C1I98_13065</name>
</gene>
<keyword evidence="1" id="KW-0472">Membrane</keyword>
<protein>
    <recommendedName>
        <fullName evidence="4">RDD family protein</fullName>
    </recommendedName>
</protein>